<evidence type="ECO:0000256" key="5">
    <source>
        <dbReference type="SAM" id="MobiDB-lite"/>
    </source>
</evidence>
<comment type="subcellular location">
    <subcellularLocation>
        <location evidence="1">Membrane</location>
    </subcellularLocation>
</comment>
<gene>
    <name evidence="7" type="ORF">LARSCL_LOCUS11263</name>
</gene>
<evidence type="ECO:0000256" key="1">
    <source>
        <dbReference type="ARBA" id="ARBA00004370"/>
    </source>
</evidence>
<keyword evidence="3" id="KW-1133">Transmembrane helix</keyword>
<dbReference type="Pfam" id="PF08427">
    <property type="entry name" value="ARMH3_C"/>
    <property type="match status" value="1"/>
</dbReference>
<feature type="compositionally biased region" description="Low complexity" evidence="5">
    <location>
        <begin position="322"/>
        <end position="332"/>
    </location>
</feature>
<dbReference type="EMBL" id="CAXIEN010000138">
    <property type="protein sequence ID" value="CAL1280905.1"/>
    <property type="molecule type" value="Genomic_DNA"/>
</dbReference>
<dbReference type="AlphaFoldDB" id="A0AAV2ACZ2"/>
<keyword evidence="8" id="KW-1185">Reference proteome</keyword>
<protein>
    <recommendedName>
        <fullName evidence="6">Armadillo-like helical domain-containing protein</fullName>
    </recommendedName>
</protein>
<keyword evidence="2" id="KW-0812">Transmembrane</keyword>
<evidence type="ECO:0000256" key="3">
    <source>
        <dbReference type="ARBA" id="ARBA00022989"/>
    </source>
</evidence>
<evidence type="ECO:0000313" key="7">
    <source>
        <dbReference type="EMBL" id="CAL1280905.1"/>
    </source>
</evidence>
<proteinExistence type="predicted"/>
<feature type="region of interest" description="Disordered" evidence="5">
    <location>
        <begin position="322"/>
        <end position="341"/>
    </location>
</feature>
<accession>A0AAV2ACZ2</accession>
<sequence length="673" mass="77802">MSNSVIKNEGPRRPLKEKIVQIYEAFFRGEDPSLDNINFWDEFFLLRPNLYFLESQFEAMTYEEISSLKETINNLFYQCVRILKDGNQIRSMNALQTLCALVHGVYGKAPGDYGFDVINLLIGFSSAEHLMQTLIERLSRILCNEYPSNLKSLVLKFLLILVTATENVSQNTLLEYLMMNSAFEAIIQLLNDTKSRQYHGYDAVLLLTILVNYRKHEAANPYIVKLSIIDNEMSLNGFGQVVSLSLSDFNRKFCEEELEPHYNFWSSVTTFIESMFVSEERESDKLNIRANNAVLLALYEVVHLNRNFLITLTHCQVDASGSSVSPSPSEPVDMINSSPSKVENELPPSNLLVTFLEFSSIIMLNTKDESNVNTCKLCFIILTCITEDQYANSIIHDVNLVYKVQLHRMPMRHRKVCHDRNGSFQPLACPMLDLMVEFILSHMTKSLPFELYYLCLGVIHRILCYQKKGRVRLQYQWKELWTALITLIKFLMTQEALLAKNCNIFNLSIQVMNTLNLFITFGDTFLPSPSCYDELYYEIVRMNHVFDNLYSLTLRYTTCDGEWKEFAARLMNSLVNVRAIINHFTPKIESVLADNGLSALTEDQVLDVVRSNYDTLTLKLYDNLDQYEKYTEKPIESAFFTPLVRSIITEYRTSLNFKSLEMQRIMKEFSTIS</sequence>
<dbReference type="GO" id="GO:0016020">
    <property type="term" value="C:membrane"/>
    <property type="evidence" value="ECO:0007669"/>
    <property type="project" value="UniProtKB-SubCell"/>
</dbReference>
<dbReference type="Proteomes" id="UP001497382">
    <property type="component" value="Unassembled WGS sequence"/>
</dbReference>
<evidence type="ECO:0000259" key="6">
    <source>
        <dbReference type="SMART" id="SM01158"/>
    </source>
</evidence>
<dbReference type="GO" id="GO:0005829">
    <property type="term" value="C:cytosol"/>
    <property type="evidence" value="ECO:0007669"/>
    <property type="project" value="TreeGrafter"/>
</dbReference>
<name>A0AAV2ACZ2_9ARAC</name>
<dbReference type="InterPro" id="IPR013636">
    <property type="entry name" value="ARMH3_C"/>
</dbReference>
<dbReference type="PANTHER" id="PTHR13608">
    <property type="entry name" value="ARMADILLO-LIKE HELICAL DOMAIN-CONTAINING PROTEIN 3"/>
    <property type="match status" value="1"/>
</dbReference>
<evidence type="ECO:0000256" key="4">
    <source>
        <dbReference type="ARBA" id="ARBA00023136"/>
    </source>
</evidence>
<dbReference type="PANTHER" id="PTHR13608:SF3">
    <property type="entry name" value="ARMADILLO-LIKE HELICAL DOMAIN-CONTAINING PROTEIN 3"/>
    <property type="match status" value="1"/>
</dbReference>
<evidence type="ECO:0000313" key="8">
    <source>
        <dbReference type="Proteomes" id="UP001497382"/>
    </source>
</evidence>
<dbReference type="InterPro" id="IPR039868">
    <property type="entry name" value="ARMD3-like"/>
</dbReference>
<keyword evidence="4" id="KW-0472">Membrane</keyword>
<evidence type="ECO:0000256" key="2">
    <source>
        <dbReference type="ARBA" id="ARBA00022692"/>
    </source>
</evidence>
<dbReference type="SMART" id="SM01158">
    <property type="entry name" value="DUF1741"/>
    <property type="match status" value="1"/>
</dbReference>
<reference evidence="7 8" key="1">
    <citation type="submission" date="2024-04" db="EMBL/GenBank/DDBJ databases">
        <authorList>
            <person name="Rising A."/>
            <person name="Reimegard J."/>
            <person name="Sonavane S."/>
            <person name="Akerstrom W."/>
            <person name="Nylinder S."/>
            <person name="Hedman E."/>
            <person name="Kallberg Y."/>
        </authorList>
    </citation>
    <scope>NUCLEOTIDE SEQUENCE [LARGE SCALE GENOMIC DNA]</scope>
</reference>
<comment type="caution">
    <text evidence="7">The sequence shown here is derived from an EMBL/GenBank/DDBJ whole genome shotgun (WGS) entry which is preliminary data.</text>
</comment>
<feature type="domain" description="Armadillo-like helical" evidence="6">
    <location>
        <begin position="419"/>
        <end position="655"/>
    </location>
</feature>
<organism evidence="7 8">
    <name type="scientific">Larinioides sclopetarius</name>
    <dbReference type="NCBI Taxonomy" id="280406"/>
    <lineage>
        <taxon>Eukaryota</taxon>
        <taxon>Metazoa</taxon>
        <taxon>Ecdysozoa</taxon>
        <taxon>Arthropoda</taxon>
        <taxon>Chelicerata</taxon>
        <taxon>Arachnida</taxon>
        <taxon>Araneae</taxon>
        <taxon>Araneomorphae</taxon>
        <taxon>Entelegynae</taxon>
        <taxon>Araneoidea</taxon>
        <taxon>Araneidae</taxon>
        <taxon>Larinioides</taxon>
    </lineage>
</organism>